<dbReference type="EMBL" id="BJXR01000045">
    <property type="protein sequence ID" value="GEN11271.1"/>
    <property type="molecule type" value="Genomic_DNA"/>
</dbReference>
<accession>A0A511TAS0</accession>
<proteinExistence type="predicted"/>
<protein>
    <submittedName>
        <fullName evidence="1">Uncharacterized protein</fullName>
    </submittedName>
</protein>
<name>A0A511TAS0_MYXFU</name>
<sequence>MRRLESPRGGCARHAEAGILGADGFRVHPGWDVASTSWDACSKQLKVRVRTPASRVGRQPCGCDAVGLVRAVAGFALAEVPALSRFIPAAGRSDTGSLRHRA</sequence>
<dbReference type="AlphaFoldDB" id="A0A511TAS0"/>
<comment type="caution">
    <text evidence="1">The sequence shown here is derived from an EMBL/GenBank/DDBJ whole genome shotgun (WGS) entry which is preliminary data.</text>
</comment>
<dbReference type="Proteomes" id="UP000321514">
    <property type="component" value="Unassembled WGS sequence"/>
</dbReference>
<evidence type="ECO:0000313" key="2">
    <source>
        <dbReference type="Proteomes" id="UP000321514"/>
    </source>
</evidence>
<evidence type="ECO:0000313" key="1">
    <source>
        <dbReference type="EMBL" id="GEN11271.1"/>
    </source>
</evidence>
<gene>
    <name evidence="1" type="ORF">MFU01_63080</name>
</gene>
<reference evidence="1 2" key="1">
    <citation type="submission" date="2019-07" db="EMBL/GenBank/DDBJ databases">
        <title>Whole genome shotgun sequence of Myxococcus fulvus NBRC 100333.</title>
        <authorList>
            <person name="Hosoyama A."/>
            <person name="Uohara A."/>
            <person name="Ohji S."/>
            <person name="Ichikawa N."/>
        </authorList>
    </citation>
    <scope>NUCLEOTIDE SEQUENCE [LARGE SCALE GENOMIC DNA]</scope>
    <source>
        <strain evidence="1 2">NBRC 100333</strain>
    </source>
</reference>
<organism evidence="1 2">
    <name type="scientific">Myxococcus fulvus</name>
    <dbReference type="NCBI Taxonomy" id="33"/>
    <lineage>
        <taxon>Bacteria</taxon>
        <taxon>Pseudomonadati</taxon>
        <taxon>Myxococcota</taxon>
        <taxon>Myxococcia</taxon>
        <taxon>Myxococcales</taxon>
        <taxon>Cystobacterineae</taxon>
        <taxon>Myxococcaceae</taxon>
        <taxon>Myxococcus</taxon>
    </lineage>
</organism>